<dbReference type="GO" id="GO:0020037">
    <property type="term" value="F:heme binding"/>
    <property type="evidence" value="ECO:0007669"/>
    <property type="project" value="InterPro"/>
</dbReference>
<dbReference type="PRINTS" id="PR00385">
    <property type="entry name" value="P450"/>
</dbReference>
<name>A0AAD5K7N5_9FUNG</name>
<organism evidence="7 8">
    <name type="scientific">Phascolomyces articulosus</name>
    <dbReference type="NCBI Taxonomy" id="60185"/>
    <lineage>
        <taxon>Eukaryota</taxon>
        <taxon>Fungi</taxon>
        <taxon>Fungi incertae sedis</taxon>
        <taxon>Mucoromycota</taxon>
        <taxon>Mucoromycotina</taxon>
        <taxon>Mucoromycetes</taxon>
        <taxon>Mucorales</taxon>
        <taxon>Lichtheimiaceae</taxon>
        <taxon>Phascolomyces</taxon>
    </lineage>
</organism>
<protein>
    <submittedName>
        <fullName evidence="7">Cytochrome P450</fullName>
    </submittedName>
</protein>
<keyword evidence="4 5" id="KW-0408">Iron</keyword>
<dbReference type="Gene3D" id="1.10.630.10">
    <property type="entry name" value="Cytochrome P450"/>
    <property type="match status" value="1"/>
</dbReference>
<evidence type="ECO:0000256" key="5">
    <source>
        <dbReference type="PIRSR" id="PIRSR602401-1"/>
    </source>
</evidence>
<keyword evidence="5 6" id="KW-0349">Heme</keyword>
<dbReference type="EMBL" id="JAIXMP010000005">
    <property type="protein sequence ID" value="KAI9272725.1"/>
    <property type="molecule type" value="Genomic_DNA"/>
</dbReference>
<evidence type="ECO:0000256" key="6">
    <source>
        <dbReference type="RuleBase" id="RU000461"/>
    </source>
</evidence>
<feature type="binding site" description="axial binding residue" evidence="5">
    <location>
        <position position="342"/>
    </location>
    <ligand>
        <name>heme</name>
        <dbReference type="ChEBI" id="CHEBI:30413"/>
    </ligand>
    <ligandPart>
        <name>Fe</name>
        <dbReference type="ChEBI" id="CHEBI:18248"/>
    </ligandPart>
</feature>
<dbReference type="GO" id="GO:0016705">
    <property type="term" value="F:oxidoreductase activity, acting on paired donors, with incorporation or reduction of molecular oxygen"/>
    <property type="evidence" value="ECO:0007669"/>
    <property type="project" value="InterPro"/>
</dbReference>
<proteinExistence type="inferred from homology"/>
<evidence type="ECO:0000256" key="4">
    <source>
        <dbReference type="ARBA" id="ARBA00023004"/>
    </source>
</evidence>
<dbReference type="PROSITE" id="PS00086">
    <property type="entry name" value="CYTOCHROME_P450"/>
    <property type="match status" value="1"/>
</dbReference>
<dbReference type="InterPro" id="IPR017972">
    <property type="entry name" value="Cyt_P450_CS"/>
</dbReference>
<dbReference type="PRINTS" id="PR00463">
    <property type="entry name" value="EP450I"/>
</dbReference>
<evidence type="ECO:0000256" key="1">
    <source>
        <dbReference type="ARBA" id="ARBA00010617"/>
    </source>
</evidence>
<comment type="caution">
    <text evidence="7">The sequence shown here is derived from an EMBL/GenBank/DDBJ whole genome shotgun (WGS) entry which is preliminary data.</text>
</comment>
<reference evidence="7" key="1">
    <citation type="journal article" date="2022" name="IScience">
        <title>Evolution of zygomycete secretomes and the origins of terrestrial fungal ecologies.</title>
        <authorList>
            <person name="Chang Y."/>
            <person name="Wang Y."/>
            <person name="Mondo S."/>
            <person name="Ahrendt S."/>
            <person name="Andreopoulos W."/>
            <person name="Barry K."/>
            <person name="Beard J."/>
            <person name="Benny G.L."/>
            <person name="Blankenship S."/>
            <person name="Bonito G."/>
            <person name="Cuomo C."/>
            <person name="Desiro A."/>
            <person name="Gervers K.A."/>
            <person name="Hundley H."/>
            <person name="Kuo A."/>
            <person name="LaButti K."/>
            <person name="Lang B.F."/>
            <person name="Lipzen A."/>
            <person name="O'Donnell K."/>
            <person name="Pangilinan J."/>
            <person name="Reynolds N."/>
            <person name="Sandor L."/>
            <person name="Smith M.E."/>
            <person name="Tsang A."/>
            <person name="Grigoriev I.V."/>
            <person name="Stajich J.E."/>
            <person name="Spatafora J.W."/>
        </authorList>
    </citation>
    <scope>NUCLEOTIDE SEQUENCE</scope>
    <source>
        <strain evidence="7">RSA 2281</strain>
    </source>
</reference>
<feature type="non-terminal residue" evidence="7">
    <location>
        <position position="395"/>
    </location>
</feature>
<dbReference type="InterPro" id="IPR036396">
    <property type="entry name" value="Cyt_P450_sf"/>
</dbReference>
<gene>
    <name evidence="7" type="ORF">BDA99DRAFT_432609</name>
</gene>
<evidence type="ECO:0000313" key="7">
    <source>
        <dbReference type="EMBL" id="KAI9272725.1"/>
    </source>
</evidence>
<accession>A0AAD5K7N5</accession>
<reference evidence="7" key="2">
    <citation type="submission" date="2023-02" db="EMBL/GenBank/DDBJ databases">
        <authorList>
            <consortium name="DOE Joint Genome Institute"/>
            <person name="Mondo S.J."/>
            <person name="Chang Y."/>
            <person name="Wang Y."/>
            <person name="Ahrendt S."/>
            <person name="Andreopoulos W."/>
            <person name="Barry K."/>
            <person name="Beard J."/>
            <person name="Benny G.L."/>
            <person name="Blankenship S."/>
            <person name="Bonito G."/>
            <person name="Cuomo C."/>
            <person name="Desiro A."/>
            <person name="Gervers K.A."/>
            <person name="Hundley H."/>
            <person name="Kuo A."/>
            <person name="LaButti K."/>
            <person name="Lang B.F."/>
            <person name="Lipzen A."/>
            <person name="O'Donnell K."/>
            <person name="Pangilinan J."/>
            <person name="Reynolds N."/>
            <person name="Sandor L."/>
            <person name="Smith M.W."/>
            <person name="Tsang A."/>
            <person name="Grigoriev I.V."/>
            <person name="Stajich J.E."/>
            <person name="Spatafora J.W."/>
        </authorList>
    </citation>
    <scope>NUCLEOTIDE SEQUENCE</scope>
    <source>
        <strain evidence="7">RSA 2281</strain>
    </source>
</reference>
<dbReference type="SUPFAM" id="SSF48264">
    <property type="entry name" value="Cytochrome P450"/>
    <property type="match status" value="1"/>
</dbReference>
<dbReference type="GO" id="GO:0006629">
    <property type="term" value="P:lipid metabolic process"/>
    <property type="evidence" value="ECO:0007669"/>
    <property type="project" value="UniProtKB-ARBA"/>
</dbReference>
<dbReference type="GO" id="GO:0005506">
    <property type="term" value="F:iron ion binding"/>
    <property type="evidence" value="ECO:0007669"/>
    <property type="project" value="InterPro"/>
</dbReference>
<dbReference type="PANTHER" id="PTHR24296">
    <property type="entry name" value="CYTOCHROME P450"/>
    <property type="match status" value="1"/>
</dbReference>
<evidence type="ECO:0000256" key="3">
    <source>
        <dbReference type="ARBA" id="ARBA00023002"/>
    </source>
</evidence>
<evidence type="ECO:0000256" key="2">
    <source>
        <dbReference type="ARBA" id="ARBA00022723"/>
    </source>
</evidence>
<sequence length="395" mass="45206">LFGDGILLNDGIKWKLHRKTSIRAISTKSIQKFFDTAFAKELKTLTHQVLDHYASNGTTVDLQDLLSKFTMNSIIHFGFGKDLQILTQKQNTSLVQSLGDCIEHALNLYVNPLTPIIDMMNYILHPRSKSIRQQYDTLHQFANTIISERRRDIKNGKQFDDFLSQYMDNTDEDGKPFTDNDLYSLIIGTIFVARETTTYALTWTIYNLVMNPMVEKKLLAEIDAYFPSDGDNYLGDLDPIKLYEAAKKMKYAHAVFNESIRLYPPVAIIKKEAVEEDLWPDGTKIRKGDVISCNVYAQARCSKIWGSDCHEFKPERWILEDGSLYKEENGQWLAFSMGPRGCLGKGLATMEGITTLITLVRRYKFSLSKPQQKIECKVGFSLSVKDGLEVYVEKR</sequence>
<dbReference type="Proteomes" id="UP001209540">
    <property type="component" value="Unassembled WGS sequence"/>
</dbReference>
<comment type="similarity">
    <text evidence="1 6">Belongs to the cytochrome P450 family.</text>
</comment>
<keyword evidence="3 6" id="KW-0560">Oxidoreductase</keyword>
<keyword evidence="6" id="KW-0503">Monooxygenase</keyword>
<keyword evidence="8" id="KW-1185">Reference proteome</keyword>
<dbReference type="InterPro" id="IPR001128">
    <property type="entry name" value="Cyt_P450"/>
</dbReference>
<evidence type="ECO:0000313" key="8">
    <source>
        <dbReference type="Proteomes" id="UP001209540"/>
    </source>
</evidence>
<keyword evidence="2 5" id="KW-0479">Metal-binding</keyword>
<dbReference type="GO" id="GO:0004497">
    <property type="term" value="F:monooxygenase activity"/>
    <property type="evidence" value="ECO:0007669"/>
    <property type="project" value="UniProtKB-KW"/>
</dbReference>
<comment type="cofactor">
    <cofactor evidence="5">
        <name>heme</name>
        <dbReference type="ChEBI" id="CHEBI:30413"/>
    </cofactor>
</comment>
<dbReference type="AlphaFoldDB" id="A0AAD5K7N5"/>
<dbReference type="InterPro" id="IPR002401">
    <property type="entry name" value="Cyt_P450_E_grp-I"/>
</dbReference>
<dbReference type="Pfam" id="PF00067">
    <property type="entry name" value="p450"/>
    <property type="match status" value="1"/>
</dbReference>